<dbReference type="Proteomes" id="UP000029839">
    <property type="component" value="Unassembled WGS sequence"/>
</dbReference>
<evidence type="ECO:0000313" key="4">
    <source>
        <dbReference type="Proteomes" id="UP000029839"/>
    </source>
</evidence>
<name>A0A0A0BTM3_9CELL</name>
<dbReference type="InterPro" id="IPR005545">
    <property type="entry name" value="YCII"/>
</dbReference>
<gene>
    <name evidence="3" type="ORF">N868_11245</name>
</gene>
<dbReference type="PANTHER" id="PTHR35174:SF3">
    <property type="entry name" value="BLL7171 PROTEIN"/>
    <property type="match status" value="1"/>
</dbReference>
<proteinExistence type="inferred from homology"/>
<reference evidence="3 4" key="1">
    <citation type="submission" date="2013-08" db="EMBL/GenBank/DDBJ databases">
        <title>Genome sequencing of Cellulomonas carbonis T26.</title>
        <authorList>
            <person name="Chen F."/>
            <person name="Li Y."/>
            <person name="Wang G."/>
        </authorList>
    </citation>
    <scope>NUCLEOTIDE SEQUENCE [LARGE SCALE GENOMIC DNA]</scope>
    <source>
        <strain evidence="3 4">T26</strain>
    </source>
</reference>
<feature type="domain" description="YCII-related" evidence="2">
    <location>
        <begin position="1"/>
        <end position="112"/>
    </location>
</feature>
<comment type="similarity">
    <text evidence="1">Belongs to the YciI family.</text>
</comment>
<evidence type="ECO:0000259" key="2">
    <source>
        <dbReference type="Pfam" id="PF03795"/>
    </source>
</evidence>
<dbReference type="InterPro" id="IPR011008">
    <property type="entry name" value="Dimeric_a/b-barrel"/>
</dbReference>
<evidence type="ECO:0000256" key="1">
    <source>
        <dbReference type="ARBA" id="ARBA00007689"/>
    </source>
</evidence>
<dbReference type="PANTHER" id="PTHR35174">
    <property type="entry name" value="BLL7171 PROTEIN-RELATED"/>
    <property type="match status" value="1"/>
</dbReference>
<keyword evidence="4" id="KW-1185">Reference proteome</keyword>
<dbReference type="Pfam" id="PF03795">
    <property type="entry name" value="YCII"/>
    <property type="match status" value="2"/>
</dbReference>
<dbReference type="SUPFAM" id="SSF54909">
    <property type="entry name" value="Dimeric alpha+beta barrel"/>
    <property type="match status" value="2"/>
</dbReference>
<organism evidence="3 4">
    <name type="scientific">Cellulomonas carbonis T26</name>
    <dbReference type="NCBI Taxonomy" id="947969"/>
    <lineage>
        <taxon>Bacteria</taxon>
        <taxon>Bacillati</taxon>
        <taxon>Actinomycetota</taxon>
        <taxon>Actinomycetes</taxon>
        <taxon>Micrococcales</taxon>
        <taxon>Cellulomonadaceae</taxon>
        <taxon>Cellulomonas</taxon>
    </lineage>
</organism>
<accession>A0A0A0BTM3</accession>
<dbReference type="RefSeq" id="WP_052426098.1">
    <property type="nucleotide sequence ID" value="NZ_AXCY01000026.1"/>
</dbReference>
<feature type="domain" description="YCII-related" evidence="2">
    <location>
        <begin position="182"/>
        <end position="240"/>
    </location>
</feature>
<dbReference type="Gene3D" id="3.30.70.1060">
    <property type="entry name" value="Dimeric alpha+beta barrel"/>
    <property type="match status" value="2"/>
</dbReference>
<comment type="caution">
    <text evidence="3">The sequence shown here is derived from an EMBL/GenBank/DDBJ whole genome shotgun (WGS) entry which is preliminary data.</text>
</comment>
<protein>
    <recommendedName>
        <fullName evidence="2">YCII-related domain-containing protein</fullName>
    </recommendedName>
</protein>
<reference evidence="3 4" key="2">
    <citation type="journal article" date="2015" name="Stand. Genomic Sci.">
        <title>Draft genome sequence of Cellulomonas carbonis T26(T) and comparative analysis of six Cellulomonas genomes.</title>
        <authorList>
            <person name="Zhuang W."/>
            <person name="Zhang S."/>
            <person name="Xia X."/>
            <person name="Wang G."/>
        </authorList>
    </citation>
    <scope>NUCLEOTIDE SEQUENCE [LARGE SCALE GENOMIC DNA]</scope>
    <source>
        <strain evidence="3 4">T26</strain>
    </source>
</reference>
<sequence>MRYLMLVRASDDAHPAAEDTDPSTWFEEAVRRGQRLAGERLRPPSDATTVRAWDGAPGAAGPATVVHGPFVELAEHVGGFDLLEVSSPQEAVEVAAGHPVARFGALELRELAPHDEPDPDGVDGDLLPGDATYVLLMAGVPDAPAPDPADTGLPLDWVAEMRRRGLDRGGSPLAPAEEAMTVRVRDGRTTVTHGPFAELAEQVSGYNLLAAADLDEAIEVAGRHPAARHGVVEIRPTWPF</sequence>
<dbReference type="OrthoDB" id="668782at2"/>
<dbReference type="EMBL" id="AXCY01000026">
    <property type="protein sequence ID" value="KGM11256.1"/>
    <property type="molecule type" value="Genomic_DNA"/>
</dbReference>
<evidence type="ECO:0000313" key="3">
    <source>
        <dbReference type="EMBL" id="KGM11256.1"/>
    </source>
</evidence>
<dbReference type="AlphaFoldDB" id="A0A0A0BTM3"/>